<feature type="domain" description="AMP-binding enzyme C-terminal" evidence="7">
    <location>
        <begin position="53"/>
        <end position="133"/>
    </location>
</feature>
<evidence type="ECO:0000259" key="7">
    <source>
        <dbReference type="Pfam" id="PF13193"/>
    </source>
</evidence>
<dbReference type="InterPro" id="IPR025110">
    <property type="entry name" value="AMP-bd_C"/>
</dbReference>
<comment type="similarity">
    <text evidence="1">Belongs to the ATP-dependent AMP-binding enzyme family.</text>
</comment>
<dbReference type="Pfam" id="PF13193">
    <property type="entry name" value="AMP-binding_C"/>
    <property type="match status" value="1"/>
</dbReference>
<dbReference type="GO" id="GO:0005524">
    <property type="term" value="F:ATP binding"/>
    <property type="evidence" value="ECO:0007669"/>
    <property type="project" value="UniProtKB-KW"/>
</dbReference>
<proteinExistence type="inferred from homology"/>
<keyword evidence="5" id="KW-0067">ATP-binding</keyword>
<dbReference type="GO" id="GO:0016874">
    <property type="term" value="F:ligase activity"/>
    <property type="evidence" value="ECO:0007669"/>
    <property type="project" value="UniProtKB-KW"/>
</dbReference>
<dbReference type="STRING" id="106549.A0A540NBK8"/>
<keyword evidence="3" id="KW-0436">Ligase</keyword>
<dbReference type="InterPro" id="IPR045851">
    <property type="entry name" value="AMP-bd_C_sf"/>
</dbReference>
<accession>A0A540NBK8</accession>
<dbReference type="Gene3D" id="3.30.300.30">
    <property type="match status" value="1"/>
</dbReference>
<dbReference type="AlphaFoldDB" id="A0A540NBK8"/>
<dbReference type="PANTHER" id="PTHR43859">
    <property type="entry name" value="ACYL-ACTIVATING ENZYME"/>
    <property type="match status" value="1"/>
</dbReference>
<gene>
    <name evidence="8" type="ORF">C1H46_006381</name>
</gene>
<evidence type="ECO:0000256" key="4">
    <source>
        <dbReference type="ARBA" id="ARBA00022741"/>
    </source>
</evidence>
<feature type="region of interest" description="Disordered" evidence="6">
    <location>
        <begin position="1"/>
        <end position="22"/>
    </location>
</feature>
<dbReference type="EMBL" id="VIEB01000077">
    <property type="protein sequence ID" value="TQE07973.1"/>
    <property type="molecule type" value="Genomic_DNA"/>
</dbReference>
<evidence type="ECO:0000313" key="9">
    <source>
        <dbReference type="Proteomes" id="UP000315295"/>
    </source>
</evidence>
<keyword evidence="4" id="KW-0547">Nucleotide-binding</keyword>
<evidence type="ECO:0000256" key="3">
    <source>
        <dbReference type="ARBA" id="ARBA00022598"/>
    </source>
</evidence>
<evidence type="ECO:0000256" key="2">
    <source>
        <dbReference type="ARBA" id="ARBA00022490"/>
    </source>
</evidence>
<dbReference type="SUPFAM" id="SSF56801">
    <property type="entry name" value="Acetyl-CoA synthetase-like"/>
    <property type="match status" value="1"/>
</dbReference>
<name>A0A540NBK8_MALBA</name>
<keyword evidence="9" id="KW-1185">Reference proteome</keyword>
<evidence type="ECO:0000313" key="8">
    <source>
        <dbReference type="EMBL" id="TQE07973.1"/>
    </source>
</evidence>
<organism evidence="8 9">
    <name type="scientific">Malus baccata</name>
    <name type="common">Siberian crab apple</name>
    <name type="synonym">Pyrus baccata</name>
    <dbReference type="NCBI Taxonomy" id="106549"/>
    <lineage>
        <taxon>Eukaryota</taxon>
        <taxon>Viridiplantae</taxon>
        <taxon>Streptophyta</taxon>
        <taxon>Embryophyta</taxon>
        <taxon>Tracheophyta</taxon>
        <taxon>Spermatophyta</taxon>
        <taxon>Magnoliopsida</taxon>
        <taxon>eudicotyledons</taxon>
        <taxon>Gunneridae</taxon>
        <taxon>Pentapetalae</taxon>
        <taxon>rosids</taxon>
        <taxon>fabids</taxon>
        <taxon>Rosales</taxon>
        <taxon>Rosaceae</taxon>
        <taxon>Amygdaloideae</taxon>
        <taxon>Maleae</taxon>
        <taxon>Malus</taxon>
    </lineage>
</organism>
<comment type="caution">
    <text evidence="8">The sequence shown here is derived from an EMBL/GenBank/DDBJ whole genome shotgun (WGS) entry which is preliminary data.</text>
</comment>
<protein>
    <recommendedName>
        <fullName evidence="7">AMP-binding enzyme C-terminal domain-containing protein</fullName>
    </recommendedName>
</protein>
<reference evidence="8 9" key="1">
    <citation type="journal article" date="2019" name="G3 (Bethesda)">
        <title>Sequencing of a Wild Apple (Malus baccata) Genome Unravels the Differences Between Cultivated and Wild Apple Species Regarding Disease Resistance and Cold Tolerance.</title>
        <authorList>
            <person name="Chen X."/>
        </authorList>
    </citation>
    <scope>NUCLEOTIDE SEQUENCE [LARGE SCALE GENOMIC DNA]</scope>
    <source>
        <strain evidence="9">cv. Shandingzi</strain>
        <tissue evidence="8">Leaves</tissue>
    </source>
</reference>
<evidence type="ECO:0000256" key="5">
    <source>
        <dbReference type="ARBA" id="ARBA00022840"/>
    </source>
</evidence>
<keyword evidence="2" id="KW-0963">Cytoplasm</keyword>
<sequence>MEGVDVFNPETMQPDPADGATMGLGEIRMREQSCNEGIRGYYHLWWLEHRYVEVENTLYQQPAIFKISVVARPREKWGETPCAFVTLKAGVDNSDHEKHLAEDIMKFCRSKLPAYSVPRSVVFGPWPKTATVKIQKHLLRAKAKELGSVSMTGVRLSDEKSEGRTFAFSDLMCDLNSLIQITEL</sequence>
<evidence type="ECO:0000256" key="1">
    <source>
        <dbReference type="ARBA" id="ARBA00006432"/>
    </source>
</evidence>
<evidence type="ECO:0000256" key="6">
    <source>
        <dbReference type="SAM" id="MobiDB-lite"/>
    </source>
</evidence>
<dbReference type="Proteomes" id="UP000315295">
    <property type="component" value="Unassembled WGS sequence"/>
</dbReference>
<dbReference type="PANTHER" id="PTHR43859:SF7">
    <property type="entry name" value="ACETATE_BUTYRATE--COA LIGASE AAE7, PEROXISOMAL"/>
    <property type="match status" value="1"/>
</dbReference>